<dbReference type="EMBL" id="SLZR01000017">
    <property type="protein sequence ID" value="TCS38079.1"/>
    <property type="molecule type" value="Genomic_DNA"/>
</dbReference>
<feature type="compositionally biased region" description="Acidic residues" evidence="1">
    <location>
        <begin position="1"/>
        <end position="21"/>
    </location>
</feature>
<protein>
    <submittedName>
        <fullName evidence="2">Uncharacterized protein</fullName>
    </submittedName>
</protein>
<dbReference type="AlphaFoldDB" id="A0A4R3I2F9"/>
<sequence length="237" mass="26900">MSNEDDSPAYDPWADFEDESEPYTPLSERQKIEQRQQRVSVLENIELQAQLLNEFTCLDSWALFSEAIPLAMGIHPKHSDSIGLIDFEMFNDISRLARATIGANSLVLNPSDKEELWRVKPKEFAQWLISKKINMIEPLRAITSDKPSKQKKADPSIKEPSARLERFAAVREKIFIAALAVLANYRDQCIGKSGHVSANAIYDVMNDKALIWFEDGELPLDDRTIIDHISKAIKTAK</sequence>
<evidence type="ECO:0000256" key="1">
    <source>
        <dbReference type="SAM" id="MobiDB-lite"/>
    </source>
</evidence>
<comment type="caution">
    <text evidence="2">The sequence shown here is derived from an EMBL/GenBank/DDBJ whole genome shotgun (WGS) entry which is preliminary data.</text>
</comment>
<keyword evidence="3" id="KW-1185">Reference proteome</keyword>
<evidence type="ECO:0000313" key="2">
    <source>
        <dbReference type="EMBL" id="TCS38079.1"/>
    </source>
</evidence>
<dbReference type="OrthoDB" id="7108001at2"/>
<name>A0A4R3I2F9_9GAMM</name>
<reference evidence="2 3" key="1">
    <citation type="submission" date="2019-03" db="EMBL/GenBank/DDBJ databases">
        <title>Genomic Encyclopedia of Archaeal and Bacterial Type Strains, Phase II (KMG-II): from individual species to whole genera.</title>
        <authorList>
            <person name="Goeker M."/>
        </authorList>
    </citation>
    <scope>NUCLEOTIDE SEQUENCE [LARGE SCALE GENOMIC DNA]</scope>
    <source>
        <strain evidence="2 3">DSM 15388</strain>
    </source>
</reference>
<organism evidence="2 3">
    <name type="scientific">Reinekea marinisedimentorum</name>
    <dbReference type="NCBI Taxonomy" id="230495"/>
    <lineage>
        <taxon>Bacteria</taxon>
        <taxon>Pseudomonadati</taxon>
        <taxon>Pseudomonadota</taxon>
        <taxon>Gammaproteobacteria</taxon>
        <taxon>Oceanospirillales</taxon>
        <taxon>Saccharospirillaceae</taxon>
        <taxon>Reinekea</taxon>
    </lineage>
</organism>
<gene>
    <name evidence="2" type="ORF">BCF53_1174</name>
</gene>
<feature type="region of interest" description="Disordered" evidence="1">
    <location>
        <begin position="1"/>
        <end position="30"/>
    </location>
</feature>
<dbReference type="RefSeq" id="WP_132703009.1">
    <property type="nucleotide sequence ID" value="NZ_SLZR01000017.1"/>
</dbReference>
<proteinExistence type="predicted"/>
<accession>A0A4R3I2F9</accession>
<evidence type="ECO:0000313" key="3">
    <source>
        <dbReference type="Proteomes" id="UP000295793"/>
    </source>
</evidence>
<dbReference type="Proteomes" id="UP000295793">
    <property type="component" value="Unassembled WGS sequence"/>
</dbReference>